<reference evidence="3 4" key="1">
    <citation type="journal article" date="2012" name="Environ. Microbiol.">
        <title>The genome of the ammonia-oxidizing Candidatus Nitrososphaera gargensis: insights into metabolic versatility and environmental adaptations.</title>
        <authorList>
            <person name="Spang A."/>
            <person name="Poehlein A."/>
            <person name="Offre P."/>
            <person name="Zumbragel S."/>
            <person name="Haider S."/>
            <person name="Rychlik N."/>
            <person name="Nowka B."/>
            <person name="Schmeisser C."/>
            <person name="Lebedeva E.V."/>
            <person name="Rattei T."/>
            <person name="Bohm C."/>
            <person name="Schmid M."/>
            <person name="Galushko A."/>
            <person name="Hatzenpichler R."/>
            <person name="Weinmaier T."/>
            <person name="Daniel R."/>
            <person name="Schleper C."/>
            <person name="Spieck E."/>
            <person name="Streit W."/>
            <person name="Wagner M."/>
        </authorList>
    </citation>
    <scope>NUCLEOTIDE SEQUENCE [LARGE SCALE GENOMIC DNA]</scope>
    <source>
        <strain evidence="4">Ga9.2</strain>
    </source>
</reference>
<dbReference type="SUPFAM" id="SSF51556">
    <property type="entry name" value="Metallo-dependent hydrolases"/>
    <property type="match status" value="1"/>
</dbReference>
<dbReference type="STRING" id="1237085.Ngar_c13720"/>
<dbReference type="HOGENOM" id="CLU_015572_1_1_2"/>
<dbReference type="GO" id="GO:0005829">
    <property type="term" value="C:cytosol"/>
    <property type="evidence" value="ECO:0007669"/>
    <property type="project" value="TreeGrafter"/>
</dbReference>
<keyword evidence="4" id="KW-1185">Reference proteome</keyword>
<evidence type="ECO:0000256" key="1">
    <source>
        <dbReference type="ARBA" id="ARBA00001947"/>
    </source>
</evidence>
<evidence type="ECO:0000313" key="4">
    <source>
        <dbReference type="Proteomes" id="UP000008037"/>
    </source>
</evidence>
<dbReference type="OrthoDB" id="8791at2157"/>
<dbReference type="GO" id="GO:0016812">
    <property type="term" value="F:hydrolase activity, acting on carbon-nitrogen (but not peptide) bonds, in cyclic amides"/>
    <property type="evidence" value="ECO:0007669"/>
    <property type="project" value="TreeGrafter"/>
</dbReference>
<dbReference type="PANTHER" id="PTHR11647">
    <property type="entry name" value="HYDRANTOINASE/DIHYDROPYRIMIDINASE FAMILY MEMBER"/>
    <property type="match status" value="1"/>
</dbReference>
<feature type="domain" description="Amidohydrolase-related" evidence="2">
    <location>
        <begin position="56"/>
        <end position="448"/>
    </location>
</feature>
<dbReference type="SUPFAM" id="SSF51338">
    <property type="entry name" value="Composite domain of metallo-dependent hydrolases"/>
    <property type="match status" value="1"/>
</dbReference>
<dbReference type="FunCoup" id="K0IMW0">
    <property type="interactions" value="61"/>
</dbReference>
<keyword evidence="3" id="KW-0378">Hydrolase</keyword>
<dbReference type="AlphaFoldDB" id="K0IMW0"/>
<protein>
    <submittedName>
        <fullName evidence="3">Putative amidohydrolase family protein</fullName>
    </submittedName>
</protein>
<dbReference type="InterPro" id="IPR006680">
    <property type="entry name" value="Amidohydro-rel"/>
</dbReference>
<proteinExistence type="predicted"/>
<accession>K0IMW0</accession>
<evidence type="ECO:0000313" key="3">
    <source>
        <dbReference type="EMBL" id="AFU58309.1"/>
    </source>
</evidence>
<dbReference type="GeneID" id="13797631"/>
<dbReference type="Gene3D" id="2.30.40.10">
    <property type="entry name" value="Urease, subunit C, domain 1"/>
    <property type="match status" value="1"/>
</dbReference>
<dbReference type="InterPro" id="IPR011059">
    <property type="entry name" value="Metal-dep_hydrolase_composite"/>
</dbReference>
<dbReference type="RefSeq" id="WP_015018846.1">
    <property type="nucleotide sequence ID" value="NC_018719.1"/>
</dbReference>
<dbReference type="Proteomes" id="UP000008037">
    <property type="component" value="Chromosome"/>
</dbReference>
<dbReference type="BioCyc" id="CNIT1237085:G1324-1370-MONOMER"/>
<sequence>MQNSCDVLITNASVVIPKVGIVDTNIMIEDGKIKALTNSASNNISASRKIDAQGKYVLPGAIDPHVHYGVYTPIDEAARTESRSAAVGGVTTMIRMLRLYESYRNVTKQLEASRSNHYIDYSIHASILRLEQVKDIPYLKELGINSLKIYMNLGADLNHIYMDLEPGTHGVKDGEVNMTDELLSAIVKEGSKVHSTILVHAENPAICSEQMRSGKEKGMGGLKAWSDCRPPSSEAESVAKVSEFGRKFGANLYFVHIGSTAALDAVLAEREKGRSNYYIETCPHYLTHTVDFGSVTGKVVPPIRSKSDLQSMWSALRNGIVDTIGTDHVANRLDMKMGKDGDVWSALAGFPGIATMLPVLLSYGVNQDRISIERVAEVTSYNTARIFGMYPKKGTIQPGSDADLAIVDLDLEKKVTPELLQSYSDYTIYDGHRLKGWPVMTIVRGRVVMENGQIDREVLGHGEFVPRPVVT</sequence>
<dbReference type="PANTHER" id="PTHR11647:SF1">
    <property type="entry name" value="COLLAPSIN RESPONSE MEDIATOR PROTEIN"/>
    <property type="match status" value="1"/>
</dbReference>
<dbReference type="EMBL" id="CP002408">
    <property type="protein sequence ID" value="AFU58309.1"/>
    <property type="molecule type" value="Genomic_DNA"/>
</dbReference>
<dbReference type="KEGG" id="nga:Ngar_c13720"/>
<dbReference type="Gene3D" id="3.20.20.140">
    <property type="entry name" value="Metal-dependent hydrolases"/>
    <property type="match status" value="1"/>
</dbReference>
<organism evidence="3 4">
    <name type="scientific">Nitrososphaera gargensis (strain Ga9.2)</name>
    <dbReference type="NCBI Taxonomy" id="1237085"/>
    <lineage>
        <taxon>Archaea</taxon>
        <taxon>Nitrososphaerota</taxon>
        <taxon>Nitrososphaeria</taxon>
        <taxon>Nitrososphaerales</taxon>
        <taxon>Nitrososphaeraceae</taxon>
        <taxon>Nitrososphaera</taxon>
    </lineage>
</organism>
<dbReference type="InParanoid" id="K0IMW0"/>
<name>K0IMW0_NITGG</name>
<comment type="cofactor">
    <cofactor evidence="1">
        <name>Zn(2+)</name>
        <dbReference type="ChEBI" id="CHEBI:29105"/>
    </cofactor>
</comment>
<dbReference type="PATRIC" id="fig|1237085.11.peg.1331"/>
<dbReference type="InterPro" id="IPR050378">
    <property type="entry name" value="Metallo-dep_Hydrolases_sf"/>
</dbReference>
<gene>
    <name evidence="3" type="ordered locus">Ngar_c13720</name>
</gene>
<dbReference type="InterPro" id="IPR032466">
    <property type="entry name" value="Metal_Hydrolase"/>
</dbReference>
<dbReference type="Pfam" id="PF01979">
    <property type="entry name" value="Amidohydro_1"/>
    <property type="match status" value="1"/>
</dbReference>
<evidence type="ECO:0000259" key="2">
    <source>
        <dbReference type="Pfam" id="PF01979"/>
    </source>
</evidence>